<sequence>MTTYQEGYEYYVSKCEQFGLEPINFANFIEHLSQEQLDQFNEHAKKTKEQANG</sequence>
<gene>
    <name evidence="1" type="ORF">DKZ56_10370</name>
</gene>
<name>A0A4P6UVE4_9BACL</name>
<proteinExistence type="predicted"/>
<dbReference type="AlphaFoldDB" id="A0A4P6UVE4"/>
<accession>A0A4P6UVE4</accession>
<dbReference type="KEGG" id="uth:DKZ56_10370"/>
<dbReference type="EMBL" id="CP036528">
    <property type="protein sequence ID" value="QBK26231.1"/>
    <property type="molecule type" value="Genomic_DNA"/>
</dbReference>
<dbReference type="RefSeq" id="WP_208649921.1">
    <property type="nucleotide sequence ID" value="NZ_CP036528.1"/>
</dbReference>
<protein>
    <submittedName>
        <fullName evidence="1">Transcriptional regulator</fullName>
    </submittedName>
</protein>
<dbReference type="Proteomes" id="UP000291151">
    <property type="component" value="Chromosome"/>
</dbReference>
<evidence type="ECO:0000313" key="2">
    <source>
        <dbReference type="Proteomes" id="UP000291151"/>
    </source>
</evidence>
<organism evidence="1 2">
    <name type="scientific">Ureibacillus thermophilus</name>
    <dbReference type="NCBI Taxonomy" id="367743"/>
    <lineage>
        <taxon>Bacteria</taxon>
        <taxon>Bacillati</taxon>
        <taxon>Bacillota</taxon>
        <taxon>Bacilli</taxon>
        <taxon>Bacillales</taxon>
        <taxon>Caryophanaceae</taxon>
        <taxon>Ureibacillus</taxon>
    </lineage>
</organism>
<keyword evidence="2" id="KW-1185">Reference proteome</keyword>
<reference evidence="1 2" key="1">
    <citation type="submission" date="2019-02" db="EMBL/GenBank/DDBJ databases">
        <title>Ureibacillus thermophilus.</title>
        <authorList>
            <person name="Sunny J.S."/>
            <person name="Natarajan A."/>
            <person name="Saleena L.M."/>
        </authorList>
    </citation>
    <scope>NUCLEOTIDE SEQUENCE [LARGE SCALE GENOMIC DNA]</scope>
    <source>
        <strain evidence="1 2">LM102</strain>
    </source>
</reference>
<evidence type="ECO:0000313" key="1">
    <source>
        <dbReference type="EMBL" id="QBK26231.1"/>
    </source>
</evidence>